<proteinExistence type="predicted"/>
<reference evidence="5" key="1">
    <citation type="submission" date="2016-06" db="EMBL/GenBank/DDBJ databases">
        <title>Parallel loss of symbiosis genes in relatives of nitrogen-fixing non-legume Parasponia.</title>
        <authorList>
            <person name="Van Velzen R."/>
            <person name="Holmer R."/>
            <person name="Bu F."/>
            <person name="Rutten L."/>
            <person name="Van Zeijl A."/>
            <person name="Liu W."/>
            <person name="Santuari L."/>
            <person name="Cao Q."/>
            <person name="Sharma T."/>
            <person name="Shen D."/>
            <person name="Roswanjaya Y."/>
            <person name="Wardhani T."/>
            <person name="Kalhor M.S."/>
            <person name="Jansen J."/>
            <person name="Van den Hoogen J."/>
            <person name="Gungor B."/>
            <person name="Hartog M."/>
            <person name="Hontelez J."/>
            <person name="Verver J."/>
            <person name="Yang W.-C."/>
            <person name="Schijlen E."/>
            <person name="Repin R."/>
            <person name="Schilthuizen M."/>
            <person name="Schranz E."/>
            <person name="Heidstra R."/>
            <person name="Miyata K."/>
            <person name="Fedorova E."/>
            <person name="Kohlen W."/>
            <person name="Bisseling T."/>
            <person name="Smit S."/>
            <person name="Geurts R."/>
        </authorList>
    </citation>
    <scope>NUCLEOTIDE SEQUENCE [LARGE SCALE GENOMIC DNA]</scope>
    <source>
        <strain evidence="5">cv. RG33-2</strain>
    </source>
</reference>
<organism evidence="4 5">
    <name type="scientific">Trema orientale</name>
    <name type="common">Charcoal tree</name>
    <name type="synonym">Celtis orientalis</name>
    <dbReference type="NCBI Taxonomy" id="63057"/>
    <lineage>
        <taxon>Eukaryota</taxon>
        <taxon>Viridiplantae</taxon>
        <taxon>Streptophyta</taxon>
        <taxon>Embryophyta</taxon>
        <taxon>Tracheophyta</taxon>
        <taxon>Spermatophyta</taxon>
        <taxon>Magnoliopsida</taxon>
        <taxon>eudicotyledons</taxon>
        <taxon>Gunneridae</taxon>
        <taxon>Pentapetalae</taxon>
        <taxon>rosids</taxon>
        <taxon>fabids</taxon>
        <taxon>Rosales</taxon>
        <taxon>Cannabaceae</taxon>
        <taxon>Trema</taxon>
    </lineage>
</organism>
<dbReference type="CDD" id="cd00042">
    <property type="entry name" value="CY"/>
    <property type="match status" value="1"/>
</dbReference>
<name>A0A2P5BW07_TREOI</name>
<feature type="domain" description="Cystatin" evidence="3">
    <location>
        <begin position="72"/>
        <end position="134"/>
    </location>
</feature>
<dbReference type="Pfam" id="PF00031">
    <property type="entry name" value="Cystatin"/>
    <property type="match status" value="1"/>
</dbReference>
<sequence>MPKETKLSSPIMRARMRSIAESVAIPPPPEIDRSSARACIDIARYKETLQRTEGFCIDESVGFLPIIAGIGHMDPDDEDAISGAKAAVEALNARTGQNLELRRIVRVNAQAVAGELLYITLQASDDCFYEAKVYITNPKQPTDPDVIEVYFCRPAVHYQE</sequence>
<evidence type="ECO:0000313" key="4">
    <source>
        <dbReference type="EMBL" id="PON52949.1"/>
    </source>
</evidence>
<protein>
    <submittedName>
        <fullName evidence="4">Cystatin domain containing protein</fullName>
    </submittedName>
</protein>
<evidence type="ECO:0000256" key="2">
    <source>
        <dbReference type="ARBA" id="ARBA00022704"/>
    </source>
</evidence>
<evidence type="ECO:0000313" key="5">
    <source>
        <dbReference type="Proteomes" id="UP000237000"/>
    </source>
</evidence>
<keyword evidence="2" id="KW-0789">Thiol protease inhibitor</keyword>
<dbReference type="InterPro" id="IPR000010">
    <property type="entry name" value="Cystatin_dom"/>
</dbReference>
<dbReference type="GO" id="GO:0004869">
    <property type="term" value="F:cysteine-type endopeptidase inhibitor activity"/>
    <property type="evidence" value="ECO:0007669"/>
    <property type="project" value="UniProtKB-KW"/>
</dbReference>
<dbReference type="Proteomes" id="UP000237000">
    <property type="component" value="Unassembled WGS sequence"/>
</dbReference>
<dbReference type="OrthoDB" id="904372at2759"/>
<accession>A0A2P5BW07</accession>
<evidence type="ECO:0000256" key="1">
    <source>
        <dbReference type="ARBA" id="ARBA00022690"/>
    </source>
</evidence>
<comment type="caution">
    <text evidence="4">The sequence shown here is derived from an EMBL/GenBank/DDBJ whole genome shotgun (WGS) entry which is preliminary data.</text>
</comment>
<dbReference type="EMBL" id="JXTC01000451">
    <property type="protein sequence ID" value="PON52949.1"/>
    <property type="molecule type" value="Genomic_DNA"/>
</dbReference>
<gene>
    <name evidence="4" type="ORF">TorRG33x02_306630</name>
</gene>
<dbReference type="InParanoid" id="A0A2P5BW07"/>
<dbReference type="SUPFAM" id="SSF54403">
    <property type="entry name" value="Cystatin/monellin"/>
    <property type="match status" value="1"/>
</dbReference>
<dbReference type="InterPro" id="IPR046350">
    <property type="entry name" value="Cystatin_sf"/>
</dbReference>
<keyword evidence="5" id="KW-1185">Reference proteome</keyword>
<keyword evidence="1" id="KW-0646">Protease inhibitor</keyword>
<dbReference type="Gene3D" id="3.10.450.10">
    <property type="match status" value="1"/>
</dbReference>
<dbReference type="AlphaFoldDB" id="A0A2P5BW07"/>
<evidence type="ECO:0000259" key="3">
    <source>
        <dbReference type="Pfam" id="PF00031"/>
    </source>
</evidence>